<comment type="subcellular location">
    <subcellularLocation>
        <location evidence="2">Cell membrane</location>
        <topology evidence="2">Multi-pass membrane protein</topology>
    </subcellularLocation>
</comment>
<dbReference type="OrthoDB" id="9804645at2"/>
<dbReference type="InterPro" id="IPR050980">
    <property type="entry name" value="2C_sensor_his_kinase"/>
</dbReference>
<evidence type="ECO:0000256" key="2">
    <source>
        <dbReference type="ARBA" id="ARBA00004651"/>
    </source>
</evidence>
<dbReference type="Gene3D" id="3.30.565.10">
    <property type="entry name" value="Histidine kinase-like ATPase, C-terminal domain"/>
    <property type="match status" value="1"/>
</dbReference>
<dbReference type="RefSeq" id="WP_092954301.1">
    <property type="nucleotide sequence ID" value="NZ_FOSQ01000001.1"/>
</dbReference>
<keyword evidence="4" id="KW-1003">Cell membrane</keyword>
<evidence type="ECO:0000256" key="10">
    <source>
        <dbReference type="SAM" id="Phobius"/>
    </source>
</evidence>
<evidence type="ECO:0000256" key="1">
    <source>
        <dbReference type="ARBA" id="ARBA00000085"/>
    </source>
</evidence>
<evidence type="ECO:0000256" key="7">
    <source>
        <dbReference type="ARBA" id="ARBA00022741"/>
    </source>
</evidence>
<keyword evidence="7" id="KW-0547">Nucleotide-binding</keyword>
<accession>A0A1I3XFH0</accession>
<dbReference type="Pfam" id="PF02518">
    <property type="entry name" value="HATPase_c"/>
    <property type="match status" value="1"/>
</dbReference>
<proteinExistence type="predicted"/>
<dbReference type="CDD" id="cd00082">
    <property type="entry name" value="HisKA"/>
    <property type="match status" value="1"/>
</dbReference>
<sequence length="437" mass="46946">MLRFLMATTARQVGCIVALATIGSNILALFAWLLLSPGSAVPGSVRAFAADVATTAEFLRHTPPDARPDLLRRAAGQAFDLQDPNAPPADGWIDTVLTRALNERLAERAIAAHATVMAAPQAWSSRGVVVTIDFSDGEVTRFAIGEPRMRNVIPSFLLPPTLGVLLIGVPLLLVMLWVAYWMTRPLDRLARAASAIEAAGLQVRVPEGGALEVRRLGRAMNGLLERLREDVAERAKIMAGVSHDLRTPLTRLRLRVETVQDVRLRQALGADLVLMEGIVSSSMALLEADLRQEPLEALDIAALASTVCDQFADAGFDVAYDGPLHLVVRAQPVALERALNNLVENACKHARGGRLLLREEEGAVRILVEDRGPGIAEADLPHITEAFRRPQKNGNGFGLGLAIVASVARAHGGQLRLTNRSDGGLAAELRLPAMEVA</sequence>
<evidence type="ECO:0000259" key="11">
    <source>
        <dbReference type="PROSITE" id="PS50109"/>
    </source>
</evidence>
<dbReference type="GO" id="GO:0000155">
    <property type="term" value="F:phosphorelay sensor kinase activity"/>
    <property type="evidence" value="ECO:0007669"/>
    <property type="project" value="InterPro"/>
</dbReference>
<dbReference type="PROSITE" id="PS50885">
    <property type="entry name" value="HAMP"/>
    <property type="match status" value="1"/>
</dbReference>
<dbReference type="GO" id="GO:0005886">
    <property type="term" value="C:plasma membrane"/>
    <property type="evidence" value="ECO:0007669"/>
    <property type="project" value="UniProtKB-SubCell"/>
</dbReference>
<evidence type="ECO:0000256" key="3">
    <source>
        <dbReference type="ARBA" id="ARBA00012438"/>
    </source>
</evidence>
<gene>
    <name evidence="13" type="ORF">SAMN02745775_101255</name>
</gene>
<dbReference type="PROSITE" id="PS50109">
    <property type="entry name" value="HIS_KIN"/>
    <property type="match status" value="1"/>
</dbReference>
<dbReference type="Pfam" id="PF00672">
    <property type="entry name" value="HAMP"/>
    <property type="match status" value="1"/>
</dbReference>
<evidence type="ECO:0000256" key="5">
    <source>
        <dbReference type="ARBA" id="ARBA00022553"/>
    </source>
</evidence>
<keyword evidence="5" id="KW-0597">Phosphoprotein</keyword>
<evidence type="ECO:0000313" key="13">
    <source>
        <dbReference type="EMBL" id="SFK18222.1"/>
    </source>
</evidence>
<dbReference type="SUPFAM" id="SSF158472">
    <property type="entry name" value="HAMP domain-like"/>
    <property type="match status" value="1"/>
</dbReference>
<keyword evidence="10" id="KW-0812">Transmembrane</keyword>
<dbReference type="PRINTS" id="PR00344">
    <property type="entry name" value="BCTRLSENSOR"/>
</dbReference>
<protein>
    <recommendedName>
        <fullName evidence="3">histidine kinase</fullName>
        <ecNumber evidence="3">2.7.13.3</ecNumber>
    </recommendedName>
</protein>
<dbReference type="InterPro" id="IPR003660">
    <property type="entry name" value="HAMP_dom"/>
</dbReference>
<dbReference type="SMART" id="SM00388">
    <property type="entry name" value="HisKA"/>
    <property type="match status" value="1"/>
</dbReference>
<dbReference type="PANTHER" id="PTHR44936">
    <property type="entry name" value="SENSOR PROTEIN CREC"/>
    <property type="match status" value="1"/>
</dbReference>
<feature type="transmembrane region" description="Helical" evidence="10">
    <location>
        <begin position="157"/>
        <end position="181"/>
    </location>
</feature>
<dbReference type="EMBL" id="FOSQ01000001">
    <property type="protein sequence ID" value="SFK18222.1"/>
    <property type="molecule type" value="Genomic_DNA"/>
</dbReference>
<dbReference type="InterPro" id="IPR005467">
    <property type="entry name" value="His_kinase_dom"/>
</dbReference>
<organism evidence="13 14">
    <name type="scientific">Falsiroseomonas stagni DSM 19981</name>
    <dbReference type="NCBI Taxonomy" id="1123062"/>
    <lineage>
        <taxon>Bacteria</taxon>
        <taxon>Pseudomonadati</taxon>
        <taxon>Pseudomonadota</taxon>
        <taxon>Alphaproteobacteria</taxon>
        <taxon>Acetobacterales</taxon>
        <taxon>Roseomonadaceae</taxon>
        <taxon>Falsiroseomonas</taxon>
    </lineage>
</organism>
<dbReference type="InterPro" id="IPR003661">
    <property type="entry name" value="HisK_dim/P_dom"/>
</dbReference>
<dbReference type="EC" id="2.7.13.3" evidence="3"/>
<keyword evidence="10" id="KW-0472">Membrane</keyword>
<evidence type="ECO:0000256" key="8">
    <source>
        <dbReference type="ARBA" id="ARBA00022777"/>
    </source>
</evidence>
<feature type="transmembrane region" description="Helical" evidence="10">
    <location>
        <begin position="12"/>
        <end position="35"/>
    </location>
</feature>
<evidence type="ECO:0000313" key="14">
    <source>
        <dbReference type="Proteomes" id="UP000199473"/>
    </source>
</evidence>
<dbReference type="SUPFAM" id="SSF47384">
    <property type="entry name" value="Homodimeric domain of signal transducing histidine kinase"/>
    <property type="match status" value="1"/>
</dbReference>
<evidence type="ECO:0000256" key="9">
    <source>
        <dbReference type="ARBA" id="ARBA00022840"/>
    </source>
</evidence>
<dbReference type="GO" id="GO:0005524">
    <property type="term" value="F:ATP binding"/>
    <property type="evidence" value="ECO:0007669"/>
    <property type="project" value="UniProtKB-KW"/>
</dbReference>
<dbReference type="SUPFAM" id="SSF55874">
    <property type="entry name" value="ATPase domain of HSP90 chaperone/DNA topoisomerase II/histidine kinase"/>
    <property type="match status" value="1"/>
</dbReference>
<feature type="domain" description="Histidine kinase" evidence="11">
    <location>
        <begin position="240"/>
        <end position="435"/>
    </location>
</feature>
<dbReference type="SMART" id="SM00387">
    <property type="entry name" value="HATPase_c"/>
    <property type="match status" value="1"/>
</dbReference>
<dbReference type="AlphaFoldDB" id="A0A1I3XFH0"/>
<dbReference type="InterPro" id="IPR036890">
    <property type="entry name" value="HATPase_C_sf"/>
</dbReference>
<feature type="domain" description="HAMP" evidence="12">
    <location>
        <begin position="180"/>
        <end position="232"/>
    </location>
</feature>
<keyword evidence="9" id="KW-0067">ATP-binding</keyword>
<reference evidence="13 14" key="1">
    <citation type="submission" date="2016-10" db="EMBL/GenBank/DDBJ databases">
        <authorList>
            <person name="de Groot N.N."/>
        </authorList>
    </citation>
    <scope>NUCLEOTIDE SEQUENCE [LARGE SCALE GENOMIC DNA]</scope>
    <source>
        <strain evidence="13 14">DSM 19981</strain>
    </source>
</reference>
<dbReference type="Proteomes" id="UP000199473">
    <property type="component" value="Unassembled WGS sequence"/>
</dbReference>
<dbReference type="InterPro" id="IPR004358">
    <property type="entry name" value="Sig_transdc_His_kin-like_C"/>
</dbReference>
<dbReference type="InterPro" id="IPR036097">
    <property type="entry name" value="HisK_dim/P_sf"/>
</dbReference>
<dbReference type="PANTHER" id="PTHR44936:SF10">
    <property type="entry name" value="SENSOR PROTEIN RSTB"/>
    <property type="match status" value="1"/>
</dbReference>
<keyword evidence="8 13" id="KW-0418">Kinase</keyword>
<dbReference type="InterPro" id="IPR003594">
    <property type="entry name" value="HATPase_dom"/>
</dbReference>
<evidence type="ECO:0000259" key="12">
    <source>
        <dbReference type="PROSITE" id="PS50885"/>
    </source>
</evidence>
<dbReference type="CDD" id="cd00075">
    <property type="entry name" value="HATPase"/>
    <property type="match status" value="1"/>
</dbReference>
<comment type="catalytic activity">
    <reaction evidence="1">
        <text>ATP + protein L-histidine = ADP + protein N-phospho-L-histidine.</text>
        <dbReference type="EC" id="2.7.13.3"/>
    </reaction>
</comment>
<evidence type="ECO:0000256" key="6">
    <source>
        <dbReference type="ARBA" id="ARBA00022679"/>
    </source>
</evidence>
<keyword evidence="14" id="KW-1185">Reference proteome</keyword>
<dbReference type="SMART" id="SM00304">
    <property type="entry name" value="HAMP"/>
    <property type="match status" value="1"/>
</dbReference>
<keyword evidence="10" id="KW-1133">Transmembrane helix</keyword>
<keyword evidence="6" id="KW-0808">Transferase</keyword>
<dbReference type="Gene3D" id="1.10.287.130">
    <property type="match status" value="1"/>
</dbReference>
<name>A0A1I3XFH0_9PROT</name>
<evidence type="ECO:0000256" key="4">
    <source>
        <dbReference type="ARBA" id="ARBA00022475"/>
    </source>
</evidence>
<dbReference type="STRING" id="1123062.SAMN02745775_101255"/>